<gene>
    <name evidence="11" type="ORF">WB794_04135</name>
</gene>
<organism evidence="11 12">
    <name type="scientific">Denitratimonas tolerans</name>
    <dbReference type="NCBI Taxonomy" id="1338420"/>
    <lineage>
        <taxon>Bacteria</taxon>
        <taxon>Pseudomonadati</taxon>
        <taxon>Pseudomonadota</taxon>
        <taxon>Gammaproteobacteria</taxon>
        <taxon>Lysobacterales</taxon>
        <taxon>Lysobacteraceae</taxon>
        <taxon>Denitratimonas</taxon>
    </lineage>
</organism>
<sequence length="212" mass="22381">MDEHEQSELVRSWLRNNSGALAGGLVVGLAGILGWQWWQHNQAQHRFDAATTYQALQDAAERKDAVVIDQMAAELGSRYANTPYGALGLLHLADQKLTAGDAEAAQSALLDAARAAQDPALAGLAQLRLARIQIEAGKAQDALDSLAKLPADDFTGLAAEARGDALRVLGRSEEAQAAYQDALSTLETGAPNRTIIEMKLADMGAAPATPEA</sequence>
<proteinExistence type="inferred from homology"/>
<comment type="similarity">
    <text evidence="7">Belongs to the YfgM family.</text>
</comment>
<feature type="transmembrane region" description="Helical" evidence="9">
    <location>
        <begin position="20"/>
        <end position="38"/>
    </location>
</feature>
<dbReference type="PANTHER" id="PTHR38035">
    <property type="entry name" value="UPF0070 PROTEIN YFGM"/>
    <property type="match status" value="1"/>
</dbReference>
<dbReference type="InterPro" id="IPR026039">
    <property type="entry name" value="YfgM"/>
</dbReference>
<dbReference type="PANTHER" id="PTHR38035:SF1">
    <property type="entry name" value="ANCILLARY SECYEG TRANSLOCON SUBUNIT"/>
    <property type="match status" value="1"/>
</dbReference>
<evidence type="ECO:0000256" key="6">
    <source>
        <dbReference type="ARBA" id="ARBA00023186"/>
    </source>
</evidence>
<protein>
    <recommendedName>
        <fullName evidence="8">Ancillary SecYEG translocon subunit</fullName>
    </recommendedName>
</protein>
<dbReference type="AlphaFoldDB" id="A0AAW9QZ59"/>
<dbReference type="EMBL" id="JBBDHC010000004">
    <property type="protein sequence ID" value="MEJ1248865.1"/>
    <property type="molecule type" value="Genomic_DNA"/>
</dbReference>
<evidence type="ECO:0000256" key="7">
    <source>
        <dbReference type="ARBA" id="ARBA00024197"/>
    </source>
</evidence>
<evidence type="ECO:0000256" key="9">
    <source>
        <dbReference type="SAM" id="Phobius"/>
    </source>
</evidence>
<dbReference type="GO" id="GO:0044877">
    <property type="term" value="F:protein-containing complex binding"/>
    <property type="evidence" value="ECO:0007669"/>
    <property type="project" value="InterPro"/>
</dbReference>
<evidence type="ECO:0000256" key="5">
    <source>
        <dbReference type="ARBA" id="ARBA00023136"/>
    </source>
</evidence>
<evidence type="ECO:0000256" key="1">
    <source>
        <dbReference type="ARBA" id="ARBA00004401"/>
    </source>
</evidence>
<keyword evidence="4 9" id="KW-1133">Transmembrane helix</keyword>
<name>A0AAW9QZ59_9GAMM</name>
<comment type="subcellular location">
    <subcellularLocation>
        <location evidence="1">Cell membrane</location>
        <topology evidence="1">Single-pass type II membrane protein</topology>
    </subcellularLocation>
</comment>
<dbReference type="RefSeq" id="WP_337334584.1">
    <property type="nucleotide sequence ID" value="NZ_JBBDHC010000004.1"/>
</dbReference>
<dbReference type="PIRSF" id="PIRSF006170">
    <property type="entry name" value="YfgM"/>
    <property type="match status" value="1"/>
</dbReference>
<dbReference type="Proteomes" id="UP001364472">
    <property type="component" value="Unassembled WGS sequence"/>
</dbReference>
<keyword evidence="3 9" id="KW-0812">Transmembrane</keyword>
<keyword evidence="6" id="KW-0143">Chaperone</keyword>
<evidence type="ECO:0000256" key="8">
    <source>
        <dbReference type="ARBA" id="ARBA00024235"/>
    </source>
</evidence>
<evidence type="ECO:0000313" key="11">
    <source>
        <dbReference type="EMBL" id="MEJ1248865.1"/>
    </source>
</evidence>
<dbReference type="InterPro" id="IPR018704">
    <property type="entry name" value="SecYEG/CpoB_TPR"/>
</dbReference>
<reference evidence="11 12" key="1">
    <citation type="journal article" date="2016" name="Antonie Van Leeuwenhoek">
        <title>Denitratimonas tolerans gen. nov., sp. nov., a denitrifying bacterium isolated from a bioreactor for tannery wastewater treatment.</title>
        <authorList>
            <person name="Han S.I."/>
            <person name="Kim J.O."/>
            <person name="Lee Y.R."/>
            <person name="Ekpeghere K.I."/>
            <person name="Koh S.C."/>
            <person name="Whang K.S."/>
        </authorList>
    </citation>
    <scope>NUCLEOTIDE SEQUENCE [LARGE SCALE GENOMIC DNA]</scope>
    <source>
        <strain evidence="11 12">KACC 17565</strain>
    </source>
</reference>
<evidence type="ECO:0000256" key="2">
    <source>
        <dbReference type="ARBA" id="ARBA00022475"/>
    </source>
</evidence>
<dbReference type="SUPFAM" id="SSF48452">
    <property type="entry name" value="TPR-like"/>
    <property type="match status" value="1"/>
</dbReference>
<evidence type="ECO:0000313" key="12">
    <source>
        <dbReference type="Proteomes" id="UP001364472"/>
    </source>
</evidence>
<keyword evidence="2" id="KW-1003">Cell membrane</keyword>
<comment type="caution">
    <text evidence="11">The sequence shown here is derived from an EMBL/GenBank/DDBJ whole genome shotgun (WGS) entry which is preliminary data.</text>
</comment>
<evidence type="ECO:0000256" key="4">
    <source>
        <dbReference type="ARBA" id="ARBA00022989"/>
    </source>
</evidence>
<dbReference type="GO" id="GO:0005886">
    <property type="term" value="C:plasma membrane"/>
    <property type="evidence" value="ECO:0007669"/>
    <property type="project" value="UniProtKB-SubCell"/>
</dbReference>
<keyword evidence="12" id="KW-1185">Reference proteome</keyword>
<evidence type="ECO:0000259" key="10">
    <source>
        <dbReference type="Pfam" id="PF09976"/>
    </source>
</evidence>
<accession>A0AAW9QZ59</accession>
<keyword evidence="5 9" id="KW-0472">Membrane</keyword>
<dbReference type="InterPro" id="IPR011990">
    <property type="entry name" value="TPR-like_helical_dom_sf"/>
</dbReference>
<evidence type="ECO:0000256" key="3">
    <source>
        <dbReference type="ARBA" id="ARBA00022692"/>
    </source>
</evidence>
<dbReference type="Pfam" id="PF09976">
    <property type="entry name" value="TPR_21"/>
    <property type="match status" value="1"/>
</dbReference>
<feature type="domain" description="Ancillary SecYEG translocon subunit/Cell division coordinator CpoB TPR" evidence="10">
    <location>
        <begin position="11"/>
        <end position="204"/>
    </location>
</feature>